<dbReference type="GeneID" id="102801611"/>
<feature type="signal peptide" evidence="1">
    <location>
        <begin position="1"/>
        <end position="22"/>
    </location>
</feature>
<dbReference type="InterPro" id="IPR001304">
    <property type="entry name" value="C-type_lectin-like"/>
</dbReference>
<evidence type="ECO:0000256" key="1">
    <source>
        <dbReference type="SAM" id="SignalP"/>
    </source>
</evidence>
<dbReference type="Gene3D" id="3.10.100.10">
    <property type="entry name" value="Mannose-Binding Protein A, subunit A"/>
    <property type="match status" value="1"/>
</dbReference>
<dbReference type="CDD" id="cd00037">
    <property type="entry name" value="CLECT"/>
    <property type="match status" value="1"/>
</dbReference>
<dbReference type="Proteomes" id="UP000694865">
    <property type="component" value="Unplaced"/>
</dbReference>
<reference evidence="4" key="1">
    <citation type="submission" date="2025-08" db="UniProtKB">
        <authorList>
            <consortium name="RefSeq"/>
        </authorList>
    </citation>
    <scope>IDENTIFICATION</scope>
    <source>
        <tissue evidence="4">Testes</tissue>
    </source>
</reference>
<evidence type="ECO:0000313" key="4">
    <source>
        <dbReference type="RefSeq" id="XP_006811164.1"/>
    </source>
</evidence>
<sequence>MEFRKLFVHIAWLAAFTVTTHSKDGGDVRYTCFGWEYKVFCGSLNWDDARQACRDAGFDDLAAIRSSTMIQDVKDIVANNQWTKQNCHNGGFWIGLHDPDTTNAIPHTEADLQWVSNDPCVKYFEWEPFQPDDNTKQNVAGQACVCLWSKKNGLMDDNYCILERGYICEKFIHNDCGDSCGCDGGCPS</sequence>
<organism evidence="3 4">
    <name type="scientific">Saccoglossus kowalevskii</name>
    <name type="common">Acorn worm</name>
    <dbReference type="NCBI Taxonomy" id="10224"/>
    <lineage>
        <taxon>Eukaryota</taxon>
        <taxon>Metazoa</taxon>
        <taxon>Hemichordata</taxon>
        <taxon>Enteropneusta</taxon>
        <taxon>Harrimaniidae</taxon>
        <taxon>Saccoglossus</taxon>
    </lineage>
</organism>
<protein>
    <submittedName>
        <fullName evidence="4">Regenerating islet-derived protein 3-gamma-like</fullName>
    </submittedName>
</protein>
<gene>
    <name evidence="4" type="primary">LOC102801611</name>
</gene>
<dbReference type="PROSITE" id="PS50041">
    <property type="entry name" value="C_TYPE_LECTIN_2"/>
    <property type="match status" value="1"/>
</dbReference>
<dbReference type="InterPro" id="IPR016187">
    <property type="entry name" value="CTDL_fold"/>
</dbReference>
<dbReference type="SMART" id="SM00034">
    <property type="entry name" value="CLECT"/>
    <property type="match status" value="1"/>
</dbReference>
<dbReference type="PANTHER" id="PTHR22803">
    <property type="entry name" value="MANNOSE, PHOSPHOLIPASE, LECTIN RECEPTOR RELATED"/>
    <property type="match status" value="1"/>
</dbReference>
<proteinExistence type="predicted"/>
<feature type="domain" description="C-type lectin" evidence="2">
    <location>
        <begin position="37"/>
        <end position="169"/>
    </location>
</feature>
<dbReference type="Pfam" id="PF00059">
    <property type="entry name" value="Lectin_C"/>
    <property type="match status" value="1"/>
</dbReference>
<keyword evidence="1" id="KW-0732">Signal</keyword>
<name>A0ABM0LTS3_SACKO</name>
<evidence type="ECO:0000313" key="3">
    <source>
        <dbReference type="Proteomes" id="UP000694865"/>
    </source>
</evidence>
<dbReference type="InterPro" id="IPR050111">
    <property type="entry name" value="C-type_lectin/snaclec_domain"/>
</dbReference>
<evidence type="ECO:0000259" key="2">
    <source>
        <dbReference type="PROSITE" id="PS50041"/>
    </source>
</evidence>
<dbReference type="RefSeq" id="XP_006811164.1">
    <property type="nucleotide sequence ID" value="XM_006811101.1"/>
</dbReference>
<accession>A0ABM0LTS3</accession>
<dbReference type="InterPro" id="IPR016186">
    <property type="entry name" value="C-type_lectin-like/link_sf"/>
</dbReference>
<keyword evidence="3" id="KW-1185">Reference proteome</keyword>
<feature type="chain" id="PRO_5045705143" evidence="1">
    <location>
        <begin position="23"/>
        <end position="188"/>
    </location>
</feature>
<dbReference type="SUPFAM" id="SSF56436">
    <property type="entry name" value="C-type lectin-like"/>
    <property type="match status" value="1"/>
</dbReference>